<evidence type="ECO:0000313" key="1">
    <source>
        <dbReference type="EMBL" id="RPD54812.1"/>
    </source>
</evidence>
<sequence>MSSSTACGDWAVHEPTEIQALSRDDEHVERTGTWSYSFAPDPLPDLLEDTVVHEVDHHLVSIYWALVWTVLRNMAHRSSQVAVPEGLVNQEPESSTSITARRLCWLYGGSTDESNVLPNIPLPQLLFAFADVVFNNVRDFWKLQPLLRRTSTRHDPGFLVPSCATGV</sequence>
<proteinExistence type="predicted"/>
<organism evidence="1 2">
    <name type="scientific">Lentinus tigrinus ALCF2SS1-6</name>
    <dbReference type="NCBI Taxonomy" id="1328759"/>
    <lineage>
        <taxon>Eukaryota</taxon>
        <taxon>Fungi</taxon>
        <taxon>Dikarya</taxon>
        <taxon>Basidiomycota</taxon>
        <taxon>Agaricomycotina</taxon>
        <taxon>Agaricomycetes</taxon>
        <taxon>Polyporales</taxon>
        <taxon>Polyporaceae</taxon>
        <taxon>Lentinus</taxon>
    </lineage>
</organism>
<keyword evidence="2" id="KW-1185">Reference proteome</keyword>
<protein>
    <recommendedName>
        <fullName evidence="3">Fungal-type protein kinase domain-containing protein</fullName>
    </recommendedName>
</protein>
<evidence type="ECO:0008006" key="3">
    <source>
        <dbReference type="Google" id="ProtNLM"/>
    </source>
</evidence>
<dbReference type="AlphaFoldDB" id="A0A5C2RT16"/>
<accession>A0A5C2RT16</accession>
<dbReference type="Proteomes" id="UP000313359">
    <property type="component" value="Unassembled WGS sequence"/>
</dbReference>
<name>A0A5C2RT16_9APHY</name>
<gene>
    <name evidence="1" type="ORF">L227DRAFT_337981</name>
</gene>
<evidence type="ECO:0000313" key="2">
    <source>
        <dbReference type="Proteomes" id="UP000313359"/>
    </source>
</evidence>
<reference evidence="1" key="1">
    <citation type="journal article" date="2018" name="Genome Biol. Evol.">
        <title>Genomics and development of Lentinus tigrinus, a white-rot wood-decaying mushroom with dimorphic fruiting bodies.</title>
        <authorList>
            <person name="Wu B."/>
            <person name="Xu Z."/>
            <person name="Knudson A."/>
            <person name="Carlson A."/>
            <person name="Chen N."/>
            <person name="Kovaka S."/>
            <person name="LaButti K."/>
            <person name="Lipzen A."/>
            <person name="Pennachio C."/>
            <person name="Riley R."/>
            <person name="Schakwitz W."/>
            <person name="Umezawa K."/>
            <person name="Ohm R.A."/>
            <person name="Grigoriev I.V."/>
            <person name="Nagy L.G."/>
            <person name="Gibbons J."/>
            <person name="Hibbett D."/>
        </authorList>
    </citation>
    <scope>NUCLEOTIDE SEQUENCE [LARGE SCALE GENOMIC DNA]</scope>
    <source>
        <strain evidence="1">ALCF2SS1-6</strain>
    </source>
</reference>
<dbReference type="EMBL" id="ML122301">
    <property type="protein sequence ID" value="RPD54812.1"/>
    <property type="molecule type" value="Genomic_DNA"/>
</dbReference>